<dbReference type="Pfam" id="PF04954">
    <property type="entry name" value="SIP"/>
    <property type="match status" value="1"/>
</dbReference>
<evidence type="ECO:0000256" key="2">
    <source>
        <dbReference type="SAM" id="MobiDB-lite"/>
    </source>
</evidence>
<dbReference type="Proteomes" id="UP001298424">
    <property type="component" value="Unassembled WGS sequence"/>
</dbReference>
<dbReference type="InterPro" id="IPR017927">
    <property type="entry name" value="FAD-bd_FR_type"/>
</dbReference>
<dbReference type="SUPFAM" id="SSF63380">
    <property type="entry name" value="Riboflavin synthase domain-like"/>
    <property type="match status" value="1"/>
</dbReference>
<accession>A0ABS9NP66</accession>
<organism evidence="4 5">
    <name type="scientific">Kingella pumchi</name>
    <dbReference type="NCBI Taxonomy" id="2779506"/>
    <lineage>
        <taxon>Bacteria</taxon>
        <taxon>Pseudomonadati</taxon>
        <taxon>Pseudomonadota</taxon>
        <taxon>Betaproteobacteria</taxon>
        <taxon>Neisseriales</taxon>
        <taxon>Neisseriaceae</taxon>
        <taxon>Kingella</taxon>
    </lineage>
</organism>
<dbReference type="Pfam" id="PF08021">
    <property type="entry name" value="FAD_binding_9"/>
    <property type="match status" value="1"/>
</dbReference>
<dbReference type="PANTHER" id="PTHR30157:SF0">
    <property type="entry name" value="NADPH-DEPENDENT FERRIC-CHELATE REDUCTASE"/>
    <property type="match status" value="1"/>
</dbReference>
<dbReference type="InterPro" id="IPR007037">
    <property type="entry name" value="SIP_rossman_dom"/>
</dbReference>
<sequence length="289" mass="31656">MPFQTAAPHPNHHTIPIPTMTAPNPKRARHIRVLSHQDLSPNLRRIVFHSPDLADYPFVCNGAHIKLLLPLPGQEVPVLPEATPQGPKWADKSTRPIGRTYTLRGYDRDACTISIDFVLHSDAGPAADFARNAAAGQTLGVSAPAGPSPMLKPAARYLFAGDLSALPAIGSMIEDMPATAAGDVLLWLPEKADLPALPLPEAVRLHTFFGGMEQAAPLIERFRSLRPAADSDTFVWIAGEAGMVAELRHSARRDWSLPAARCYAVPYWHHGENEESYHNKRHDFLDSED</sequence>
<evidence type="ECO:0000256" key="1">
    <source>
        <dbReference type="ARBA" id="ARBA00035644"/>
    </source>
</evidence>
<feature type="compositionally biased region" description="Low complexity" evidence="2">
    <location>
        <begin position="1"/>
        <end position="19"/>
    </location>
</feature>
<name>A0ABS9NP66_9NEIS</name>
<evidence type="ECO:0000313" key="5">
    <source>
        <dbReference type="Proteomes" id="UP001298424"/>
    </source>
</evidence>
<gene>
    <name evidence="4" type="ORF">MB824_08645</name>
</gene>
<dbReference type="EMBL" id="JAKOOW010000032">
    <property type="protein sequence ID" value="MCG6504563.1"/>
    <property type="molecule type" value="Genomic_DNA"/>
</dbReference>
<dbReference type="Gene3D" id="2.40.30.10">
    <property type="entry name" value="Translation factors"/>
    <property type="match status" value="1"/>
</dbReference>
<dbReference type="InterPro" id="IPR017938">
    <property type="entry name" value="Riboflavin_synthase-like_b-brl"/>
</dbReference>
<comment type="caution">
    <text evidence="4">The sequence shown here is derived from an EMBL/GenBank/DDBJ whole genome shotgun (WGS) entry which is preliminary data.</text>
</comment>
<dbReference type="PROSITE" id="PS51384">
    <property type="entry name" value="FAD_FR"/>
    <property type="match status" value="1"/>
</dbReference>
<protein>
    <submittedName>
        <fullName evidence="4">Siderophore-interacting protein</fullName>
    </submittedName>
</protein>
<dbReference type="InterPro" id="IPR013113">
    <property type="entry name" value="SIP_FAD-bd"/>
</dbReference>
<dbReference type="RefSeq" id="WP_238748073.1">
    <property type="nucleotide sequence ID" value="NZ_JAKOOW010000032.1"/>
</dbReference>
<evidence type="ECO:0000313" key="4">
    <source>
        <dbReference type="EMBL" id="MCG6504563.1"/>
    </source>
</evidence>
<dbReference type="InterPro" id="IPR039261">
    <property type="entry name" value="FNR_nucleotide-bd"/>
</dbReference>
<keyword evidence="5" id="KW-1185">Reference proteome</keyword>
<dbReference type="Gene3D" id="3.40.50.80">
    <property type="entry name" value="Nucleotide-binding domain of ferredoxin-NADP reductase (FNR) module"/>
    <property type="match status" value="1"/>
</dbReference>
<dbReference type="PANTHER" id="PTHR30157">
    <property type="entry name" value="FERRIC REDUCTASE, NADPH-DEPENDENT"/>
    <property type="match status" value="1"/>
</dbReference>
<reference evidence="4 5" key="1">
    <citation type="submission" date="2022-02" db="EMBL/GenBank/DDBJ databases">
        <title>Genome sequence data of Kingella unionensis sp. nov. strain CICC 24913 (CCUG 75125).</title>
        <authorList>
            <person name="Xiao M."/>
        </authorList>
    </citation>
    <scope>NUCLEOTIDE SEQUENCE [LARGE SCALE GENOMIC DNA]</scope>
    <source>
        <strain evidence="4 5">CICC 24913</strain>
    </source>
</reference>
<comment type="similarity">
    <text evidence="1">Belongs to the SIP oxidoreductase family.</text>
</comment>
<dbReference type="InterPro" id="IPR039374">
    <property type="entry name" value="SIP_fam"/>
</dbReference>
<feature type="domain" description="FAD-binding FR-type" evidence="3">
    <location>
        <begin position="26"/>
        <end position="151"/>
    </location>
</feature>
<evidence type="ECO:0000259" key="3">
    <source>
        <dbReference type="PROSITE" id="PS51384"/>
    </source>
</evidence>
<dbReference type="CDD" id="cd06193">
    <property type="entry name" value="siderophore_interacting"/>
    <property type="match status" value="1"/>
</dbReference>
<feature type="region of interest" description="Disordered" evidence="2">
    <location>
        <begin position="1"/>
        <end position="23"/>
    </location>
</feature>
<proteinExistence type="inferred from homology"/>